<name>A0A6I2U147_9BACT</name>
<protein>
    <submittedName>
        <fullName evidence="1">Uncharacterized protein</fullName>
    </submittedName>
</protein>
<dbReference type="Proteomes" id="UP000450161">
    <property type="component" value="Unassembled WGS sequence"/>
</dbReference>
<reference evidence="1 2" key="1">
    <citation type="submission" date="2019-08" db="EMBL/GenBank/DDBJ databases">
        <title>In-depth cultivation of the pig gut microbiome towards novel bacterial diversity and tailored functional studies.</title>
        <authorList>
            <person name="Wylensek D."/>
            <person name="Hitch T.C.A."/>
            <person name="Clavel T."/>
        </authorList>
    </citation>
    <scope>NUCLEOTIDE SEQUENCE [LARGE SCALE GENOMIC DNA]</scope>
    <source>
        <strain evidence="1 2">LKV-178-WT-2C</strain>
    </source>
</reference>
<sequence length="465" mass="54820">MLIIFVDVVRFEAKSVTSKRLIMRRIAFYPVGGERVSLPERHIKAYVDDYCHEFGQTDTDTKLMHLLYVADKGFDILSHIREFLDNHPEIAQDSIKQTLAYFVSHLRYPDGDRYVDDQFAMANYLKETLSLEKVLDLLMMEIRLRFSYTEDDKSVTFTQKYLRWDSLASLKKSLKGEELLKRIVNPSGFYSVSESDIVKENLWPKLQGDYMRSHWYNENIKIVYPNSYEEQVIDEFNRNAKEDYKYVLGAPAEPWRGNPLKAKVVILSLNPGFKLGVNDNVQYERYRAPLEDAMAELINTLSFQVNGFLTPQDYYVKSHEEFKEKYSVKNVYVPCGDALNEIGDYYWYNNINRLNINHQKEYEFFRNFAIVQYCAYTSVSFKDFPRGVVLPSQELTKKLIRYLAYEREDVVFVIMRSAAKWKELLDADVWEKMQSRLIVNKNMSQSLSENNLGKKNFNMLIERLK</sequence>
<dbReference type="EMBL" id="VUNF01000024">
    <property type="protein sequence ID" value="MST78278.1"/>
    <property type="molecule type" value="Genomic_DNA"/>
</dbReference>
<proteinExistence type="predicted"/>
<gene>
    <name evidence="1" type="ORF">FYJ72_11515</name>
</gene>
<evidence type="ECO:0000313" key="1">
    <source>
        <dbReference type="EMBL" id="MST78278.1"/>
    </source>
</evidence>
<organism evidence="1 2">
    <name type="scientific">Segatella copri</name>
    <dbReference type="NCBI Taxonomy" id="165179"/>
    <lineage>
        <taxon>Bacteria</taxon>
        <taxon>Pseudomonadati</taxon>
        <taxon>Bacteroidota</taxon>
        <taxon>Bacteroidia</taxon>
        <taxon>Bacteroidales</taxon>
        <taxon>Prevotellaceae</taxon>
        <taxon>Segatella</taxon>
    </lineage>
</organism>
<evidence type="ECO:0000313" key="2">
    <source>
        <dbReference type="Proteomes" id="UP000450161"/>
    </source>
</evidence>
<dbReference type="AlphaFoldDB" id="A0A6I2U147"/>
<comment type="caution">
    <text evidence="1">The sequence shown here is derived from an EMBL/GenBank/DDBJ whole genome shotgun (WGS) entry which is preliminary data.</text>
</comment>
<accession>A0A6I2U147</accession>